<evidence type="ECO:0000313" key="2">
    <source>
        <dbReference type="EMBL" id="OIO16169.1"/>
    </source>
</evidence>
<accession>A0A1J4TYD5</accession>
<organism evidence="2 3">
    <name type="scientific">Candidatus Kuenenbacteria bacterium CG1_02_38_13</name>
    <dbReference type="NCBI Taxonomy" id="1805235"/>
    <lineage>
        <taxon>Bacteria</taxon>
        <taxon>Candidatus Kueneniibacteriota</taxon>
    </lineage>
</organism>
<feature type="transmembrane region" description="Helical" evidence="1">
    <location>
        <begin position="86"/>
        <end position="107"/>
    </location>
</feature>
<evidence type="ECO:0000256" key="1">
    <source>
        <dbReference type="SAM" id="Phobius"/>
    </source>
</evidence>
<reference evidence="2 3" key="1">
    <citation type="journal article" date="2016" name="Environ. Microbiol.">
        <title>Genomic resolution of a cold subsurface aquifer community provides metabolic insights for novel microbes adapted to high CO concentrations.</title>
        <authorList>
            <person name="Probst A.J."/>
            <person name="Castelle C.J."/>
            <person name="Singh A."/>
            <person name="Brown C.T."/>
            <person name="Anantharaman K."/>
            <person name="Sharon I."/>
            <person name="Hug L.A."/>
            <person name="Burstein D."/>
            <person name="Emerson J.B."/>
            <person name="Thomas B.C."/>
            <person name="Banfield J.F."/>
        </authorList>
    </citation>
    <scope>NUCLEOTIDE SEQUENCE [LARGE SCALE GENOMIC DNA]</scope>
    <source>
        <strain evidence="2">CG1_02_38_13</strain>
    </source>
</reference>
<feature type="transmembrane region" description="Helical" evidence="1">
    <location>
        <begin position="12"/>
        <end position="38"/>
    </location>
</feature>
<protein>
    <recommendedName>
        <fullName evidence="4">Rod shape-determining protein MreD</fullName>
    </recommendedName>
</protein>
<keyword evidence="1" id="KW-0812">Transmembrane</keyword>
<gene>
    <name evidence="2" type="ORF">AUJ29_03180</name>
</gene>
<proteinExistence type="predicted"/>
<comment type="caution">
    <text evidence="2">The sequence shown here is derived from an EMBL/GenBank/DDBJ whole genome shotgun (WGS) entry which is preliminary data.</text>
</comment>
<dbReference type="AlphaFoldDB" id="A0A1J4TYD5"/>
<evidence type="ECO:0000313" key="3">
    <source>
        <dbReference type="Proteomes" id="UP000182465"/>
    </source>
</evidence>
<sequence>MRLPTEKIWKKYLILFGIELVQIAFLPHPNLALFYVLLSQNLILAFSGGFILDLYSPWPFGINMLVFTALTMLFDYLSRKLFKRNYLYYLIIGLISISYNFLFNALFA</sequence>
<evidence type="ECO:0008006" key="4">
    <source>
        <dbReference type="Google" id="ProtNLM"/>
    </source>
</evidence>
<keyword evidence="1" id="KW-0472">Membrane</keyword>
<name>A0A1J4TYD5_9BACT</name>
<feature type="transmembrane region" description="Helical" evidence="1">
    <location>
        <begin position="58"/>
        <end position="77"/>
    </location>
</feature>
<dbReference type="Proteomes" id="UP000182465">
    <property type="component" value="Unassembled WGS sequence"/>
</dbReference>
<dbReference type="EMBL" id="MNVB01000067">
    <property type="protein sequence ID" value="OIO16169.1"/>
    <property type="molecule type" value="Genomic_DNA"/>
</dbReference>
<keyword evidence="1" id="KW-1133">Transmembrane helix</keyword>